<evidence type="ECO:0000313" key="2">
    <source>
        <dbReference type="Proteomes" id="UP000214365"/>
    </source>
</evidence>
<dbReference type="EMBL" id="LFMY01000003">
    <property type="protein sequence ID" value="OKL61781.1"/>
    <property type="molecule type" value="Genomic_DNA"/>
</dbReference>
<dbReference type="GeneID" id="31001921"/>
<keyword evidence="2" id="KW-1185">Reference proteome</keyword>
<accession>A0A225AJT6</accession>
<comment type="caution">
    <text evidence="1">The sequence shown here is derived from an EMBL/GenBank/DDBJ whole genome shotgun (WGS) entry which is preliminary data.</text>
</comment>
<name>A0A225AJT6_TALAT</name>
<organism evidence="1 2">
    <name type="scientific">Talaromyces atroroseus</name>
    <dbReference type="NCBI Taxonomy" id="1441469"/>
    <lineage>
        <taxon>Eukaryota</taxon>
        <taxon>Fungi</taxon>
        <taxon>Dikarya</taxon>
        <taxon>Ascomycota</taxon>
        <taxon>Pezizomycotina</taxon>
        <taxon>Eurotiomycetes</taxon>
        <taxon>Eurotiomycetidae</taxon>
        <taxon>Eurotiales</taxon>
        <taxon>Trichocomaceae</taxon>
        <taxon>Talaromyces</taxon>
        <taxon>Talaromyces sect. Trachyspermi</taxon>
    </lineage>
</organism>
<dbReference type="OrthoDB" id="4358152at2759"/>
<gene>
    <name evidence="1" type="ORF">UA08_02166</name>
</gene>
<evidence type="ECO:0000313" key="1">
    <source>
        <dbReference type="EMBL" id="OKL61781.1"/>
    </source>
</evidence>
<dbReference type="RefSeq" id="XP_020121902.1">
    <property type="nucleotide sequence ID" value="XM_020264548.1"/>
</dbReference>
<dbReference type="AlphaFoldDB" id="A0A225AJT6"/>
<proteinExistence type="predicted"/>
<dbReference type="STRING" id="1441469.A0A225AJT6"/>
<protein>
    <recommendedName>
        <fullName evidence="3">F-box domain-containing protein</fullName>
    </recommendedName>
</protein>
<sequence>MAALQETDNSKKSKGSLLWNLPTEIVIKIMRNSQNFSCLWSLINASSRFESIFRAVAWETVEEVMTKTTPVCTQALMRIVVNTRTAPDLFTGVSDVVSYMSRKKPIGPLLQGLSPQVLHDFVELAHTIHGVAHVCLEFYLEKLMTMKPQRIDDCDLEDNDKIQNMLYSERQSPGRPFQPKESGPPTYLEEQIVVRVLWRLQTFLNIKAASRTGRLAHWSEKEYNQLEMIDIPEMPRLFHESTCRWKWQCEMEQILSVLDFINEVAGDQYGQMENVLAHFLKCPPAVVYDRGFRLPSFSQSDPMLEKVNGLEKLSDIDNQIERRPMGWIFYYVMTTNKYRPINHASFKPYRKFGFALWHTGRMEELGFIAPKSELHGLLGSHEHWFIWRSILTPEEDAERRGMAIYWHMQERKERTIPF</sequence>
<reference evidence="1 2" key="1">
    <citation type="submission" date="2015-06" db="EMBL/GenBank/DDBJ databases">
        <title>Talaromyces atroroseus IBT 11181 draft genome.</title>
        <authorList>
            <person name="Rasmussen K.B."/>
            <person name="Rasmussen S."/>
            <person name="Petersen B."/>
            <person name="Sicheritz-Ponten T."/>
            <person name="Mortensen U.H."/>
            <person name="Thrane U."/>
        </authorList>
    </citation>
    <scope>NUCLEOTIDE SEQUENCE [LARGE SCALE GENOMIC DNA]</scope>
    <source>
        <strain evidence="1 2">IBT 11181</strain>
    </source>
</reference>
<evidence type="ECO:0008006" key="3">
    <source>
        <dbReference type="Google" id="ProtNLM"/>
    </source>
</evidence>
<dbReference type="Proteomes" id="UP000214365">
    <property type="component" value="Unassembled WGS sequence"/>
</dbReference>